<evidence type="ECO:0000259" key="1">
    <source>
        <dbReference type="Pfam" id="PF01910"/>
    </source>
</evidence>
<gene>
    <name evidence="2" type="ORF">H9X81_08455</name>
</gene>
<dbReference type="Gene3D" id="3.30.70.930">
    <property type="match status" value="1"/>
</dbReference>
<name>A0ABS2GMS0_9FIRM</name>
<dbReference type="InterPro" id="IPR002767">
    <property type="entry name" value="Thiamine_BP"/>
</dbReference>
<feature type="domain" description="Thiamine-binding protein" evidence="1">
    <location>
        <begin position="23"/>
        <end position="83"/>
    </location>
</feature>
<proteinExistence type="predicted"/>
<keyword evidence="3" id="KW-1185">Reference proteome</keyword>
<comment type="caution">
    <text evidence="2">The sequence shown here is derived from an EMBL/GenBank/DDBJ whole genome shotgun (WGS) entry which is preliminary data.</text>
</comment>
<evidence type="ECO:0000313" key="3">
    <source>
        <dbReference type="Proteomes" id="UP000724149"/>
    </source>
</evidence>
<dbReference type="Pfam" id="PF01910">
    <property type="entry name" value="Thiamine_BP"/>
    <property type="match status" value="1"/>
</dbReference>
<dbReference type="InterPro" id="IPR029756">
    <property type="entry name" value="MTH1187/YkoF-like"/>
</dbReference>
<sequence length="98" mass="10801">MRGSKAIMMCGKNPEEHWLSCQLTFCPLGSETFLDEIEEALEIIRQSGLEYEIGSMSTIVKGPGSEVLALLERIAVTMDERGCRFSMPATLSNLCGLQ</sequence>
<organism evidence="2 3">
    <name type="scientific">Hydrogenoanaerobacterium saccharovorans</name>
    <dbReference type="NCBI Taxonomy" id="474960"/>
    <lineage>
        <taxon>Bacteria</taxon>
        <taxon>Bacillati</taxon>
        <taxon>Bacillota</taxon>
        <taxon>Clostridia</taxon>
        <taxon>Eubacteriales</taxon>
        <taxon>Oscillospiraceae</taxon>
        <taxon>Hydrogenoanaerobacterium</taxon>
    </lineage>
</organism>
<protein>
    <submittedName>
        <fullName evidence="2">Thiamine-binding protein</fullName>
    </submittedName>
</protein>
<dbReference type="Proteomes" id="UP000724149">
    <property type="component" value="Unassembled WGS sequence"/>
</dbReference>
<dbReference type="SUPFAM" id="SSF89957">
    <property type="entry name" value="MTH1187/YkoF-like"/>
    <property type="match status" value="1"/>
</dbReference>
<reference evidence="2 3" key="1">
    <citation type="journal article" date="2021" name="Sci. Rep.">
        <title>The distribution of antibiotic resistance genes in chicken gut microbiota commensals.</title>
        <authorList>
            <person name="Juricova H."/>
            <person name="Matiasovicova J."/>
            <person name="Kubasova T."/>
            <person name="Cejkova D."/>
            <person name="Rychlik I."/>
        </authorList>
    </citation>
    <scope>NUCLEOTIDE SEQUENCE [LARGE SCALE GENOMIC DNA]</scope>
    <source>
        <strain evidence="2 3">An564</strain>
    </source>
</reference>
<evidence type="ECO:0000313" key="2">
    <source>
        <dbReference type="EMBL" id="MBM6923717.1"/>
    </source>
</evidence>
<dbReference type="EMBL" id="JACSNR010000008">
    <property type="protein sequence ID" value="MBM6923717.1"/>
    <property type="molecule type" value="Genomic_DNA"/>
</dbReference>
<accession>A0ABS2GMS0</accession>
<dbReference type="RefSeq" id="WP_204721256.1">
    <property type="nucleotide sequence ID" value="NZ_JACSNR010000008.1"/>
</dbReference>